<proteinExistence type="predicted"/>
<evidence type="ECO:0000313" key="3">
    <source>
        <dbReference type="EMBL" id="CDC46521.1"/>
    </source>
</evidence>
<dbReference type="CDD" id="cd00093">
    <property type="entry name" value="HTH_XRE"/>
    <property type="match status" value="1"/>
</dbReference>
<dbReference type="SMART" id="SM00530">
    <property type="entry name" value="HTH_XRE"/>
    <property type="match status" value="1"/>
</dbReference>
<sequence>MNFGDCLKSILDDREISQREFARQLNIAPTTLNGYIRNTRQPDFELVKKIADKLGVSVDYLFGTEGNRDYTFEERELIMNYRQMTDENKKLFKQLSAELAKHI</sequence>
<gene>
    <name evidence="3" type="ORF">BN788_01992</name>
</gene>
<evidence type="ECO:0000259" key="2">
    <source>
        <dbReference type="PROSITE" id="PS50943"/>
    </source>
</evidence>
<dbReference type="Pfam" id="PF01381">
    <property type="entry name" value="HTH_3"/>
    <property type="match status" value="1"/>
</dbReference>
<organism evidence="3 4">
    <name type="scientific">[Eubacterium] siraeum CAG:80</name>
    <dbReference type="NCBI Taxonomy" id="1263080"/>
    <lineage>
        <taxon>Bacteria</taxon>
        <taxon>Bacillati</taxon>
        <taxon>Bacillota</taxon>
        <taxon>Clostridia</taxon>
        <taxon>Eubacteriales</taxon>
        <taxon>Oscillospiraceae</taxon>
        <taxon>Oscillospiraceae incertae sedis</taxon>
    </lineage>
</organism>
<evidence type="ECO:0000256" key="1">
    <source>
        <dbReference type="ARBA" id="ARBA00023125"/>
    </source>
</evidence>
<dbReference type="PANTHER" id="PTHR46558">
    <property type="entry name" value="TRACRIPTIONAL REGULATORY PROTEIN-RELATED-RELATED"/>
    <property type="match status" value="1"/>
</dbReference>
<dbReference type="AlphaFoldDB" id="R6RU00"/>
<dbReference type="PROSITE" id="PS50943">
    <property type="entry name" value="HTH_CROC1"/>
    <property type="match status" value="1"/>
</dbReference>
<dbReference type="PANTHER" id="PTHR46558:SF11">
    <property type="entry name" value="HTH-TYPE TRANSCRIPTIONAL REGULATOR XRE"/>
    <property type="match status" value="1"/>
</dbReference>
<dbReference type="GO" id="GO:0003677">
    <property type="term" value="F:DNA binding"/>
    <property type="evidence" value="ECO:0007669"/>
    <property type="project" value="UniProtKB-KW"/>
</dbReference>
<accession>R6RU00</accession>
<name>R6RU00_9FIRM</name>
<dbReference type="EMBL" id="CBFJ010000122">
    <property type="protein sequence ID" value="CDC46521.1"/>
    <property type="molecule type" value="Genomic_DNA"/>
</dbReference>
<dbReference type="Proteomes" id="UP000018142">
    <property type="component" value="Unassembled WGS sequence"/>
</dbReference>
<dbReference type="SUPFAM" id="SSF47413">
    <property type="entry name" value="lambda repressor-like DNA-binding domains"/>
    <property type="match status" value="1"/>
</dbReference>
<dbReference type="Gene3D" id="1.10.260.40">
    <property type="entry name" value="lambda repressor-like DNA-binding domains"/>
    <property type="match status" value="1"/>
</dbReference>
<feature type="domain" description="HTH cro/C1-type" evidence="2">
    <location>
        <begin position="7"/>
        <end position="61"/>
    </location>
</feature>
<reference evidence="3" key="1">
    <citation type="submission" date="2012-11" db="EMBL/GenBank/DDBJ databases">
        <title>Dependencies among metagenomic species, viruses, plasmids and units of genetic variation.</title>
        <authorList>
            <person name="Nielsen H.B."/>
            <person name="Almeida M."/>
            <person name="Juncker A.S."/>
            <person name="Rasmussen S."/>
            <person name="Li J."/>
            <person name="Sunagawa S."/>
            <person name="Plichta D."/>
            <person name="Gautier L."/>
            <person name="Le Chatelier E."/>
            <person name="Peletier E."/>
            <person name="Bonde I."/>
            <person name="Nielsen T."/>
            <person name="Manichanh C."/>
            <person name="Arumugam M."/>
            <person name="Batto J."/>
            <person name="Santos M.B.Q.D."/>
            <person name="Blom N."/>
            <person name="Borruel N."/>
            <person name="Burgdorf K.S."/>
            <person name="Boumezbeur F."/>
            <person name="Casellas F."/>
            <person name="Dore J."/>
            <person name="Guarner F."/>
            <person name="Hansen T."/>
            <person name="Hildebrand F."/>
            <person name="Kaas R.S."/>
            <person name="Kennedy S."/>
            <person name="Kristiansen K."/>
            <person name="Kultima J.R."/>
            <person name="Leonard P."/>
            <person name="Levenez F."/>
            <person name="Lund O."/>
            <person name="Moumen B."/>
            <person name="Le Paslier D."/>
            <person name="Pons N."/>
            <person name="Pedersen O."/>
            <person name="Prifti E."/>
            <person name="Qin J."/>
            <person name="Raes J."/>
            <person name="Tap J."/>
            <person name="Tims S."/>
            <person name="Ussery D.W."/>
            <person name="Yamada T."/>
            <person name="MetaHit consortium"/>
            <person name="Renault P."/>
            <person name="Sicheritz-Ponten T."/>
            <person name="Bork P."/>
            <person name="Wang J."/>
            <person name="Brunak S."/>
            <person name="Ehrlich S.D."/>
        </authorList>
    </citation>
    <scope>NUCLEOTIDE SEQUENCE [LARGE SCALE GENOMIC DNA]</scope>
</reference>
<evidence type="ECO:0000313" key="4">
    <source>
        <dbReference type="Proteomes" id="UP000018142"/>
    </source>
</evidence>
<comment type="caution">
    <text evidence="3">The sequence shown here is derived from an EMBL/GenBank/DDBJ whole genome shotgun (WGS) entry which is preliminary data.</text>
</comment>
<dbReference type="InterPro" id="IPR001387">
    <property type="entry name" value="Cro/C1-type_HTH"/>
</dbReference>
<keyword evidence="1 3" id="KW-0238">DNA-binding</keyword>
<protein>
    <submittedName>
        <fullName evidence="3">DNA-binding helix-turn-helix protein</fullName>
    </submittedName>
</protein>
<dbReference type="InterPro" id="IPR010982">
    <property type="entry name" value="Lambda_DNA-bd_dom_sf"/>
</dbReference>